<organism evidence="2 3">
    <name type="scientific">Pelusios castaneus</name>
    <name type="common">West African mud turtle</name>
    <dbReference type="NCBI Taxonomy" id="367368"/>
    <lineage>
        <taxon>Eukaryota</taxon>
        <taxon>Metazoa</taxon>
        <taxon>Chordata</taxon>
        <taxon>Craniata</taxon>
        <taxon>Vertebrata</taxon>
        <taxon>Euteleostomi</taxon>
        <taxon>Archelosauria</taxon>
        <taxon>Testudinata</taxon>
        <taxon>Testudines</taxon>
        <taxon>Pleurodira</taxon>
        <taxon>Pelomedusidae</taxon>
        <taxon>Pelusios</taxon>
    </lineage>
</organism>
<feature type="region of interest" description="Disordered" evidence="1">
    <location>
        <begin position="341"/>
        <end position="385"/>
    </location>
</feature>
<keyword evidence="3" id="KW-1185">Reference proteome</keyword>
<dbReference type="InterPro" id="IPR027963">
    <property type="entry name" value="MEIOC"/>
</dbReference>
<dbReference type="GO" id="GO:0048255">
    <property type="term" value="P:mRNA stabilization"/>
    <property type="evidence" value="ECO:0007669"/>
    <property type="project" value="TreeGrafter"/>
</dbReference>
<dbReference type="PANTHER" id="PTHR33861">
    <property type="entry name" value="PROTEIN CBG18333"/>
    <property type="match status" value="1"/>
</dbReference>
<evidence type="ECO:0000313" key="2">
    <source>
        <dbReference type="Ensembl" id="ENSPCEP00000008378.1"/>
    </source>
</evidence>
<feature type="compositionally biased region" description="Basic and acidic residues" evidence="1">
    <location>
        <begin position="798"/>
        <end position="813"/>
    </location>
</feature>
<dbReference type="GO" id="GO:0005737">
    <property type="term" value="C:cytoplasm"/>
    <property type="evidence" value="ECO:0007669"/>
    <property type="project" value="TreeGrafter"/>
</dbReference>
<feature type="region of interest" description="Disordered" evidence="1">
    <location>
        <begin position="785"/>
        <end position="813"/>
    </location>
</feature>
<reference evidence="2" key="1">
    <citation type="submission" date="2025-08" db="UniProtKB">
        <authorList>
            <consortium name="Ensembl"/>
        </authorList>
    </citation>
    <scope>IDENTIFICATION</scope>
</reference>
<evidence type="ECO:0000256" key="1">
    <source>
        <dbReference type="SAM" id="MobiDB-lite"/>
    </source>
</evidence>
<dbReference type="GO" id="GO:0007144">
    <property type="term" value="P:female meiosis I"/>
    <property type="evidence" value="ECO:0007669"/>
    <property type="project" value="TreeGrafter"/>
</dbReference>
<dbReference type="PANTHER" id="PTHR33861:SF4">
    <property type="entry name" value="MEIOSIS-SPECIFIC COILED-COIL DOMAIN-CONTAINING PROTEIN MEIOC"/>
    <property type="match status" value="1"/>
</dbReference>
<dbReference type="Pfam" id="PF15189">
    <property type="entry name" value="MEIOC"/>
    <property type="match status" value="1"/>
</dbReference>
<dbReference type="Proteomes" id="UP000694393">
    <property type="component" value="Unplaced"/>
</dbReference>
<dbReference type="AlphaFoldDB" id="A0A8C8RN67"/>
<dbReference type="GO" id="GO:0007141">
    <property type="term" value="P:male meiosis I"/>
    <property type="evidence" value="ECO:0007669"/>
    <property type="project" value="TreeGrafter"/>
</dbReference>
<dbReference type="GO" id="GO:0005634">
    <property type="term" value="C:nucleus"/>
    <property type="evidence" value="ECO:0007669"/>
    <property type="project" value="TreeGrafter"/>
</dbReference>
<feature type="compositionally biased region" description="Low complexity" evidence="1">
    <location>
        <begin position="351"/>
        <end position="362"/>
    </location>
</feature>
<reference evidence="2" key="2">
    <citation type="submission" date="2025-09" db="UniProtKB">
        <authorList>
            <consortium name="Ensembl"/>
        </authorList>
    </citation>
    <scope>IDENTIFICATION</scope>
</reference>
<evidence type="ECO:0000313" key="3">
    <source>
        <dbReference type="Proteomes" id="UP000694393"/>
    </source>
</evidence>
<dbReference type="Ensembl" id="ENSPCET00000008678.1">
    <property type="protein sequence ID" value="ENSPCEP00000008378.1"/>
    <property type="gene ID" value="ENSPCEG00000006751.1"/>
</dbReference>
<feature type="region of interest" description="Disordered" evidence="1">
    <location>
        <begin position="454"/>
        <end position="482"/>
    </location>
</feature>
<evidence type="ECO:0008006" key="4">
    <source>
        <dbReference type="Google" id="ProtNLM"/>
    </source>
</evidence>
<feature type="compositionally biased region" description="Polar residues" evidence="1">
    <location>
        <begin position="363"/>
        <end position="380"/>
    </location>
</feature>
<proteinExistence type="predicted"/>
<protein>
    <recommendedName>
        <fullName evidence="4">Meiosis specific with coiled-coil domain</fullName>
    </recommendedName>
</protein>
<name>A0A8C8RN67_9SAUR</name>
<sequence>MFGLVSSILEEPNKPEPVTDWNSLSRLFPPMWASDLGKNGDFSGLSSKNPLQSKAFPNVMGTQSCYQGHLQKSPDMETLHRGFEDLHLIESWLSPSDAYTQPSDDILNIYPENSSFQNNAIIQQEGLAFQNVQFNQHVCNSDKIKLNGDCKQNCSDYSNISSQYRIKDGTGIQKEYWETDRARGKLMKNDKQEQAKYSSDLSNPPVGGTWDKVFQDNHLFSKRYEDFTTSHTLQPSIHPSLYVFNQPFTKENSFSGGTNRNLQENHMQNGHTSFNLGGTFNNTECKSHINPKECSYKSSEYHLSVKTALQNGNYHPPYREQTWLDGRILSSATTSDIVYRKPNQVVTSPQSSSGVSTMSNGSPTHQSVPQPYYSQLSPVPSSRKDGRLQISNTYLGGCNFITENQKQIKPIGHYQHDSLAKQKGHYRKIPINLSHNWLAQQNSTSDESEKYHKFRKKQNQDNFNKDERRGRKNWIPHPGYAGQNHQQLNMFRRKQEQNGGNMSDFINPSFLPPFSLMSDFKQNPNFPPLNSHPFPSANNFAFPPAPFPFSELVDLFHYDDFNHLNPFINDLFCGELSVPCFAFPTPFNKYRPPRNRSGPANELHTRLEECYEQWRALEKERKKTEADLARNFPGKRVSSSNNTPVSRLPANPSRVDRLIVDQLREQAKVLTLIGKMERLRGTPVHGNISSTLEHHLEAIQVTQARRKDEIVNAANPQRQGTLRYNNEKDVLALAAAIKELAVSTRKTRTALWCALQMTLPKSSLSTPVTQEVVERALQELCLAYTSTQEKNNADPEDQGSKKEKHEELIQVSK</sequence>
<accession>A0A8C8RN67</accession>